<dbReference type="AlphaFoldDB" id="A0A1V4ETI8"/>
<organism evidence="2 3">
    <name type="scientific">Ferroacidibacillus organovorans</name>
    <dbReference type="NCBI Taxonomy" id="1765683"/>
    <lineage>
        <taxon>Bacteria</taxon>
        <taxon>Bacillati</taxon>
        <taxon>Bacillota</taxon>
        <taxon>Bacilli</taxon>
        <taxon>Bacillales</taxon>
        <taxon>Alicyclobacillaceae</taxon>
        <taxon>Ferroacidibacillus</taxon>
    </lineage>
</organism>
<evidence type="ECO:0000313" key="2">
    <source>
        <dbReference type="EMBL" id="OPG16243.1"/>
    </source>
</evidence>
<dbReference type="InterPro" id="IPR014243">
    <property type="entry name" value="RsfA-like"/>
</dbReference>
<evidence type="ECO:0000313" key="3">
    <source>
        <dbReference type="Proteomes" id="UP000190229"/>
    </source>
</evidence>
<dbReference type="PANTHER" id="PTHR41302">
    <property type="entry name" value="PRESPORE-SPECIFIC TRANSCRIPTIONAL REGULATOR RSFA-RELATED"/>
    <property type="match status" value="1"/>
</dbReference>
<protein>
    <recommendedName>
        <fullName evidence="4">Myb-like domain-containing protein</fullName>
    </recommendedName>
</protein>
<comment type="caution">
    <text evidence="2">The sequence shown here is derived from an EMBL/GenBank/DDBJ whole genome shotgun (WGS) entry which is preliminary data.</text>
</comment>
<dbReference type="Pfam" id="PF13921">
    <property type="entry name" value="Myb_DNA-bind_6"/>
    <property type="match status" value="1"/>
</dbReference>
<keyword evidence="3" id="KW-1185">Reference proteome</keyword>
<dbReference type="Proteomes" id="UP000190229">
    <property type="component" value="Unassembled WGS sequence"/>
</dbReference>
<keyword evidence="1" id="KW-0175">Coiled coil</keyword>
<dbReference type="EMBL" id="MWPS01000021">
    <property type="protein sequence ID" value="OPG16243.1"/>
    <property type="molecule type" value="Genomic_DNA"/>
</dbReference>
<sequence>MSHILCIYILLRTPSREVMRRMKTVRQDAWTEEDDIKLADIILRHIQNGGTQLAAFDVCAEFLGRTPAACGYRWNACVRKLHLHEIDAAKQKRKERKDEVQAEAFDEQSPSGGDEIISWNAVFRFLRQRRHELQSIKARIRQIERDSETFRQESEKLRRDKTHLLEQLGSLENEHAVISEDYRTLLGIVERARKLQWKVNDVHSVEGVPGSTDDENR</sequence>
<reference evidence="2 3" key="1">
    <citation type="submission" date="2017-02" db="EMBL/GenBank/DDBJ databases">
        <title>Draft genome of Acidibacillus ferrooxidans Huett2.</title>
        <authorList>
            <person name="Schopf S."/>
        </authorList>
    </citation>
    <scope>NUCLEOTIDE SEQUENCE [LARGE SCALE GENOMIC DNA]</scope>
    <source>
        <strain evidence="2 3">Huett2</strain>
    </source>
</reference>
<evidence type="ECO:0008006" key="4">
    <source>
        <dbReference type="Google" id="ProtNLM"/>
    </source>
</evidence>
<dbReference type="SUPFAM" id="SSF46689">
    <property type="entry name" value="Homeodomain-like"/>
    <property type="match status" value="1"/>
</dbReference>
<accession>A0A1V4ETI8</accession>
<dbReference type="InterPro" id="IPR009057">
    <property type="entry name" value="Homeodomain-like_sf"/>
</dbReference>
<dbReference type="PANTHER" id="PTHR41302:SF2">
    <property type="entry name" value="PRESPORE SPECIFIC TRANSCRIPTIONAL ACTIVATOR RSFA"/>
    <property type="match status" value="1"/>
</dbReference>
<gene>
    <name evidence="2" type="ORF">B2M26_08000</name>
</gene>
<dbReference type="NCBIfam" id="TIGR02894">
    <property type="entry name" value="DNA_bind_RsfA"/>
    <property type="match status" value="1"/>
</dbReference>
<proteinExistence type="predicted"/>
<dbReference type="OrthoDB" id="2845592at2"/>
<name>A0A1V4ETI8_9BACL</name>
<evidence type="ECO:0000256" key="1">
    <source>
        <dbReference type="SAM" id="Coils"/>
    </source>
</evidence>
<feature type="coiled-coil region" evidence="1">
    <location>
        <begin position="126"/>
        <end position="174"/>
    </location>
</feature>